<protein>
    <submittedName>
        <fullName evidence="2">Uncharacterized protein</fullName>
    </submittedName>
</protein>
<comment type="caution">
    <text evidence="2">The sequence shown here is derived from an EMBL/GenBank/DDBJ whole genome shotgun (WGS) entry which is preliminary data.</text>
</comment>
<keyword evidence="1" id="KW-0472">Membrane</keyword>
<feature type="transmembrane region" description="Helical" evidence="1">
    <location>
        <begin position="122"/>
        <end position="141"/>
    </location>
</feature>
<gene>
    <name evidence="2" type="ORF">A2898_00545</name>
</gene>
<evidence type="ECO:0000256" key="1">
    <source>
        <dbReference type="SAM" id="Phobius"/>
    </source>
</evidence>
<keyword evidence="1" id="KW-1133">Transmembrane helix</keyword>
<name>A0A1G2B2W2_9BACT</name>
<dbReference type="Proteomes" id="UP000179164">
    <property type="component" value="Unassembled WGS sequence"/>
</dbReference>
<dbReference type="AlphaFoldDB" id="A0A1G2B2W2"/>
<keyword evidence="1" id="KW-0812">Transmembrane</keyword>
<accession>A0A1G2B2W2</accession>
<feature type="transmembrane region" description="Helical" evidence="1">
    <location>
        <begin position="49"/>
        <end position="71"/>
    </location>
</feature>
<evidence type="ECO:0000313" key="2">
    <source>
        <dbReference type="EMBL" id="OGY82999.1"/>
    </source>
</evidence>
<reference evidence="2 3" key="1">
    <citation type="journal article" date="2016" name="Nat. Commun.">
        <title>Thousands of microbial genomes shed light on interconnected biogeochemical processes in an aquifer system.</title>
        <authorList>
            <person name="Anantharaman K."/>
            <person name="Brown C.T."/>
            <person name="Hug L.A."/>
            <person name="Sharon I."/>
            <person name="Castelle C.J."/>
            <person name="Probst A.J."/>
            <person name="Thomas B.C."/>
            <person name="Singh A."/>
            <person name="Wilkins M.J."/>
            <person name="Karaoz U."/>
            <person name="Brodie E.L."/>
            <person name="Williams K.H."/>
            <person name="Hubbard S.S."/>
            <person name="Banfield J.F."/>
        </authorList>
    </citation>
    <scope>NUCLEOTIDE SEQUENCE [LARGE SCALE GENOMIC DNA]</scope>
</reference>
<feature type="transmembrane region" description="Helical" evidence="1">
    <location>
        <begin position="153"/>
        <end position="171"/>
    </location>
</feature>
<feature type="transmembrane region" description="Helical" evidence="1">
    <location>
        <begin position="191"/>
        <end position="212"/>
    </location>
</feature>
<feature type="transmembrane region" description="Helical" evidence="1">
    <location>
        <begin position="20"/>
        <end position="37"/>
    </location>
</feature>
<organism evidence="2 3">
    <name type="scientific">Candidatus Kerfeldbacteria bacterium RIFCSPLOWO2_01_FULL_48_11</name>
    <dbReference type="NCBI Taxonomy" id="1798543"/>
    <lineage>
        <taxon>Bacteria</taxon>
        <taxon>Candidatus Kerfeldiibacteriota</taxon>
    </lineage>
</organism>
<proteinExistence type="predicted"/>
<evidence type="ECO:0000313" key="3">
    <source>
        <dbReference type="Proteomes" id="UP000179164"/>
    </source>
</evidence>
<sequence length="232" mass="26260">MEKQSIFSQSVVFRMWRGSIVLAMGCFAVLSVYVYIYDGVMTLATVSKAVAGTAALMIGASFVMSGFAYYFDFLDTKIGYRKYFGLVGFWLALLYSVMLLFIDPDRYFYGFFENIGTADFIFGLSSMAILTVMAIISNAPMMRWLGTQRWRQLLRLGYLAYTLLIVRAIAVEWDSWSEWWRDPNGLPPPRLAISVIATLIILFRGSMIVVSWNRRRSKPSGTTPVVTPISTS</sequence>
<feature type="transmembrane region" description="Helical" evidence="1">
    <location>
        <begin position="83"/>
        <end position="102"/>
    </location>
</feature>
<dbReference type="STRING" id="1798543.A2898_00545"/>
<dbReference type="EMBL" id="MHKE01000016">
    <property type="protein sequence ID" value="OGY82999.1"/>
    <property type="molecule type" value="Genomic_DNA"/>
</dbReference>